<dbReference type="STRING" id="87626.PTD2_05535"/>
<dbReference type="PANTHER" id="PTHR30363">
    <property type="entry name" value="HTH-TYPE TRANSCRIPTIONAL REGULATOR SRLR-RELATED"/>
    <property type="match status" value="1"/>
</dbReference>
<dbReference type="GO" id="GO:0003677">
    <property type="term" value="F:DNA binding"/>
    <property type="evidence" value="ECO:0007669"/>
    <property type="project" value="UniProtKB-KW"/>
</dbReference>
<dbReference type="InterPro" id="IPR050313">
    <property type="entry name" value="Carb_Metab_HTH_regulators"/>
</dbReference>
<dbReference type="eggNOG" id="COG1349">
    <property type="taxonomic scope" value="Bacteria"/>
</dbReference>
<comment type="caution">
    <text evidence="5">The sequence shown here is derived from an EMBL/GenBank/DDBJ whole genome shotgun (WGS) entry which is preliminary data.</text>
</comment>
<dbReference type="InterPro" id="IPR037171">
    <property type="entry name" value="NagB/RpiA_transferase-like"/>
</dbReference>
<dbReference type="AlphaFoldDB" id="A4CDR5"/>
<dbReference type="HOGENOM" id="CLU_060699_0_1_6"/>
<gene>
    <name evidence="5" type="ORF">PTD2_05535</name>
</gene>
<dbReference type="Gene3D" id="3.40.50.1360">
    <property type="match status" value="1"/>
</dbReference>
<evidence type="ECO:0000256" key="1">
    <source>
        <dbReference type="ARBA" id="ARBA00023015"/>
    </source>
</evidence>
<dbReference type="SMART" id="SM01134">
    <property type="entry name" value="DeoRC"/>
    <property type="match status" value="1"/>
</dbReference>
<dbReference type="GO" id="GO:0003700">
    <property type="term" value="F:DNA-binding transcription factor activity"/>
    <property type="evidence" value="ECO:0007669"/>
    <property type="project" value="InterPro"/>
</dbReference>
<keyword evidence="2" id="KW-0238">DNA-binding</keyword>
<sequence length="278" mass="31197">MLLLFYFSYFYRSNYDDFYIFMTKRNTQQRRHTILSRVNEHGEVSVDDLALEFETSEVTIRKDLTALEKSGLLLRRYGGAMALPQEIVAKSNDKRDSLRKMAIAKAAAALIKDHNRIIIDSGRTTAALIPELANKRGLVVMTNAINVANRLLSLENEPTLLMTGGTWDPHSESFQGQVAENVLRSYDFDQLFIGADGIDVERGTTTFNELIGLSQVMAQAAREVIVLVESDKIGRKIPNLELPWDKVTTLITDSHLAPEMREVISDCGVQLICAEVSE</sequence>
<keyword evidence="3" id="KW-0804">Transcription</keyword>
<dbReference type="PANTHER" id="PTHR30363:SF44">
    <property type="entry name" value="AGA OPERON TRANSCRIPTIONAL REPRESSOR-RELATED"/>
    <property type="match status" value="1"/>
</dbReference>
<dbReference type="Proteomes" id="UP000006201">
    <property type="component" value="Unassembled WGS sequence"/>
</dbReference>
<dbReference type="InterPro" id="IPR036390">
    <property type="entry name" value="WH_DNA-bd_sf"/>
</dbReference>
<dbReference type="SMART" id="SM00420">
    <property type="entry name" value="HTH_DEOR"/>
    <property type="match status" value="1"/>
</dbReference>
<keyword evidence="1" id="KW-0805">Transcription regulation</keyword>
<evidence type="ECO:0000256" key="3">
    <source>
        <dbReference type="ARBA" id="ARBA00023163"/>
    </source>
</evidence>
<proteinExistence type="predicted"/>
<dbReference type="PROSITE" id="PS51000">
    <property type="entry name" value="HTH_DEOR_2"/>
    <property type="match status" value="1"/>
</dbReference>
<dbReference type="Pfam" id="PF00455">
    <property type="entry name" value="DeoRC"/>
    <property type="match status" value="1"/>
</dbReference>
<dbReference type="EMBL" id="AAOH01000007">
    <property type="protein sequence ID" value="EAR27107.1"/>
    <property type="molecule type" value="Genomic_DNA"/>
</dbReference>
<protein>
    <submittedName>
        <fullName evidence="5">Putative transcriptional regulator, DeoR family protein</fullName>
    </submittedName>
</protein>
<evidence type="ECO:0000313" key="5">
    <source>
        <dbReference type="EMBL" id="EAR27107.1"/>
    </source>
</evidence>
<dbReference type="SUPFAM" id="SSF46785">
    <property type="entry name" value="Winged helix' DNA-binding domain"/>
    <property type="match status" value="1"/>
</dbReference>
<dbReference type="Gene3D" id="1.10.10.10">
    <property type="entry name" value="Winged helix-like DNA-binding domain superfamily/Winged helix DNA-binding domain"/>
    <property type="match status" value="1"/>
</dbReference>
<dbReference type="InterPro" id="IPR036388">
    <property type="entry name" value="WH-like_DNA-bd_sf"/>
</dbReference>
<dbReference type="PROSITE" id="PS00894">
    <property type="entry name" value="HTH_DEOR_1"/>
    <property type="match status" value="1"/>
</dbReference>
<feature type="domain" description="HTH deoR-type" evidence="4">
    <location>
        <begin position="27"/>
        <end position="82"/>
    </location>
</feature>
<dbReference type="PRINTS" id="PR00037">
    <property type="entry name" value="HTHLACR"/>
</dbReference>
<evidence type="ECO:0000313" key="6">
    <source>
        <dbReference type="Proteomes" id="UP000006201"/>
    </source>
</evidence>
<organism evidence="5 6">
    <name type="scientific">Pseudoalteromonas tunicata D2</name>
    <dbReference type="NCBI Taxonomy" id="87626"/>
    <lineage>
        <taxon>Bacteria</taxon>
        <taxon>Pseudomonadati</taxon>
        <taxon>Pseudomonadota</taxon>
        <taxon>Gammaproteobacteria</taxon>
        <taxon>Alteromonadales</taxon>
        <taxon>Pseudoalteromonadaceae</taxon>
        <taxon>Pseudoalteromonas</taxon>
    </lineage>
</organism>
<dbReference type="InterPro" id="IPR018356">
    <property type="entry name" value="Tscrpt_reg_HTH_DeoR_CS"/>
</dbReference>
<evidence type="ECO:0000259" key="4">
    <source>
        <dbReference type="PROSITE" id="PS51000"/>
    </source>
</evidence>
<name>A4CDR5_9GAMM</name>
<dbReference type="InterPro" id="IPR014036">
    <property type="entry name" value="DeoR-like_C"/>
</dbReference>
<dbReference type="Pfam" id="PF08220">
    <property type="entry name" value="HTH_DeoR"/>
    <property type="match status" value="1"/>
</dbReference>
<keyword evidence="6" id="KW-1185">Reference proteome</keyword>
<accession>A4CDR5</accession>
<dbReference type="InterPro" id="IPR001034">
    <property type="entry name" value="DeoR_HTH"/>
</dbReference>
<dbReference type="FunFam" id="3.40.50.1360:FF:000006">
    <property type="entry name" value="Glucitol operon repressor"/>
    <property type="match status" value="1"/>
</dbReference>
<reference evidence="5 6" key="1">
    <citation type="submission" date="2006-02" db="EMBL/GenBank/DDBJ databases">
        <authorList>
            <person name="Moran M.A."/>
            <person name="Kjelleberg S."/>
            <person name="Egan S."/>
            <person name="Saunders N."/>
            <person name="Thomas T."/>
            <person name="Ferriera S."/>
            <person name="Johnson J."/>
            <person name="Kravitz S."/>
            <person name="Halpern A."/>
            <person name="Remington K."/>
            <person name="Beeson K."/>
            <person name="Tran B."/>
            <person name="Rogers Y.-H."/>
            <person name="Friedman R."/>
            <person name="Venter J.C."/>
        </authorList>
    </citation>
    <scope>NUCLEOTIDE SEQUENCE [LARGE SCALE GENOMIC DNA]</scope>
    <source>
        <strain evidence="5 6">D2</strain>
    </source>
</reference>
<evidence type="ECO:0000256" key="2">
    <source>
        <dbReference type="ARBA" id="ARBA00023125"/>
    </source>
</evidence>
<dbReference type="SUPFAM" id="SSF100950">
    <property type="entry name" value="NagB/RpiA/CoA transferase-like"/>
    <property type="match status" value="1"/>
</dbReference>